<dbReference type="PANTHER" id="PTHR31683:SF18">
    <property type="entry name" value="PECTATE LYASE 21-RELATED"/>
    <property type="match status" value="1"/>
</dbReference>
<reference evidence="6 7" key="1">
    <citation type="submission" date="2016-09" db="EMBL/GenBank/DDBJ databases">
        <title>Streptomyces rubrolavendulae MJM4426 Genome sequencing and assembly.</title>
        <authorList>
            <person name="Kim J.-G."/>
        </authorList>
    </citation>
    <scope>NUCLEOTIDE SEQUENCE [LARGE SCALE GENOMIC DNA]</scope>
    <source>
        <strain evidence="6 7">MJM4426</strain>
    </source>
</reference>
<keyword evidence="2" id="KW-0624">Polysaccharide degradation</keyword>
<dbReference type="Pfam" id="PF00544">
    <property type="entry name" value="Pectate_lyase_4"/>
    <property type="match status" value="2"/>
</dbReference>
<dbReference type="RefSeq" id="WP_069975887.1">
    <property type="nucleotide sequence ID" value="NZ_CP017316.1"/>
</dbReference>
<keyword evidence="4" id="KW-0732">Signal</keyword>
<dbReference type="Gene3D" id="2.160.20.10">
    <property type="entry name" value="Single-stranded right-handed beta-helix, Pectin lyase-like"/>
    <property type="match status" value="1"/>
</dbReference>
<dbReference type="EMBL" id="CP017316">
    <property type="protein sequence ID" value="AOT58296.1"/>
    <property type="molecule type" value="Genomic_DNA"/>
</dbReference>
<dbReference type="Proteomes" id="UP000095349">
    <property type="component" value="Chromosome"/>
</dbReference>
<comment type="subcellular location">
    <subcellularLocation>
        <location evidence="2">Secreted</location>
    </subcellularLocation>
</comment>
<keyword evidence="7" id="KW-1185">Reference proteome</keyword>
<keyword evidence="2" id="KW-0119">Carbohydrate metabolism</keyword>
<feature type="compositionally biased region" description="Pro residues" evidence="3">
    <location>
        <begin position="35"/>
        <end position="45"/>
    </location>
</feature>
<organism evidence="6 7">
    <name type="scientific">Streptomyces rubrolavendulae</name>
    <dbReference type="NCBI Taxonomy" id="285473"/>
    <lineage>
        <taxon>Bacteria</taxon>
        <taxon>Bacillati</taxon>
        <taxon>Actinomycetota</taxon>
        <taxon>Actinomycetes</taxon>
        <taxon>Kitasatosporales</taxon>
        <taxon>Streptomycetaceae</taxon>
        <taxon>Streptomyces</taxon>
    </lineage>
</organism>
<dbReference type="InterPro" id="IPR011050">
    <property type="entry name" value="Pectin_lyase_fold/virulence"/>
</dbReference>
<comment type="similarity">
    <text evidence="2">Belongs to the polysaccharide lyase 1 family.</text>
</comment>
<evidence type="ECO:0000256" key="1">
    <source>
        <dbReference type="ARBA" id="ARBA00023239"/>
    </source>
</evidence>
<dbReference type="EC" id="4.2.2.2" evidence="6"/>
<keyword evidence="2" id="KW-0964">Secreted</keyword>
<dbReference type="GO" id="GO:0000272">
    <property type="term" value="P:polysaccharide catabolic process"/>
    <property type="evidence" value="ECO:0007669"/>
    <property type="project" value="UniProtKB-KW"/>
</dbReference>
<sequence length="462" mass="49150">MPRKCHAQVTRRAVSLAGGTALVLTLTGLAAPAAPAAPPAGPPTAPDGAAPAAGAPAFAAGWAHGRDLHRQTLPAGDGWASADGGTTGGAAADAAHVHTVTTWAQFRAALAAGDGPRVIRVVGTLDATEGGCEVFEAPGYDFDRYLAAYDPAVWGYEKEVSGPQEDLRAASAKNQERAVKAYVPSDTTIVGVGRGAGITGGSLQIKDADNVIVRNLTLESPLDCFPQWDPTDGATGAWNSEYDSMVVYNSTHVWIDHNTFTDGRHPDSTLPRHYGELYQRHDGELDIVRGADLVTASWNVFADHDKTLMIGNSDSAGPTDRGRLRVTLHHNLFTHVVERAPRVRFGKVDVYNNHYVVSRDGYAYSFGIGAESQLVAEKNSFRLPEGVPAGRILKKWKDAPVTVAGNHVNGRPVDLLAAHNARFPDEALRADAGWRPTLRTRVDHPGVLPALLAHHAGAGRLR</sequence>
<feature type="domain" description="Pectate lyase" evidence="5">
    <location>
        <begin position="148"/>
        <end position="387"/>
    </location>
</feature>
<feature type="region of interest" description="Disordered" evidence="3">
    <location>
        <begin position="33"/>
        <end position="53"/>
    </location>
</feature>
<dbReference type="GO" id="GO:0030570">
    <property type="term" value="F:pectate lyase activity"/>
    <property type="evidence" value="ECO:0007669"/>
    <property type="project" value="UniProtKB-EC"/>
</dbReference>
<feature type="signal peptide" evidence="4">
    <location>
        <begin position="1"/>
        <end position="36"/>
    </location>
</feature>
<dbReference type="InterPro" id="IPR012334">
    <property type="entry name" value="Pectin_lyas_fold"/>
</dbReference>
<feature type="chain" id="PRO_5038622824" evidence="4">
    <location>
        <begin position="37"/>
        <end position="462"/>
    </location>
</feature>
<dbReference type="PATRIC" id="fig|285473.5.peg.1150"/>
<proteinExistence type="inferred from homology"/>
<keyword evidence="1 2" id="KW-0456">Lyase</keyword>
<dbReference type="AlphaFoldDB" id="A0A1D8FYQ3"/>
<gene>
    <name evidence="6" type="primary">pel_2</name>
    <name evidence="6" type="ORF">A4G23_01105</name>
</gene>
<protein>
    <submittedName>
        <fullName evidence="6">Pectate lyase</fullName>
        <ecNumber evidence="6">4.2.2.2</ecNumber>
    </submittedName>
</protein>
<dbReference type="GO" id="GO:0005576">
    <property type="term" value="C:extracellular region"/>
    <property type="evidence" value="ECO:0007669"/>
    <property type="project" value="UniProtKB-SubCell"/>
</dbReference>
<dbReference type="KEGG" id="srn:A4G23_01105"/>
<dbReference type="SMART" id="SM00656">
    <property type="entry name" value="Amb_all"/>
    <property type="match status" value="1"/>
</dbReference>
<evidence type="ECO:0000256" key="4">
    <source>
        <dbReference type="SAM" id="SignalP"/>
    </source>
</evidence>
<evidence type="ECO:0000259" key="5">
    <source>
        <dbReference type="SMART" id="SM00656"/>
    </source>
</evidence>
<dbReference type="STRING" id="285473.A4G23_01105"/>
<evidence type="ECO:0000313" key="7">
    <source>
        <dbReference type="Proteomes" id="UP000095349"/>
    </source>
</evidence>
<dbReference type="InterPro" id="IPR045032">
    <property type="entry name" value="PEL"/>
</dbReference>
<evidence type="ECO:0000256" key="3">
    <source>
        <dbReference type="SAM" id="MobiDB-lite"/>
    </source>
</evidence>
<dbReference type="SUPFAM" id="SSF51126">
    <property type="entry name" value="Pectin lyase-like"/>
    <property type="match status" value="1"/>
</dbReference>
<dbReference type="InterPro" id="IPR002022">
    <property type="entry name" value="Pec_lyase"/>
</dbReference>
<evidence type="ECO:0000313" key="6">
    <source>
        <dbReference type="EMBL" id="AOT58296.1"/>
    </source>
</evidence>
<evidence type="ECO:0000256" key="2">
    <source>
        <dbReference type="RuleBase" id="RU361173"/>
    </source>
</evidence>
<accession>A0A1D8FYQ3</accession>
<dbReference type="PANTHER" id="PTHR31683">
    <property type="entry name" value="PECTATE LYASE 18-RELATED"/>
    <property type="match status" value="1"/>
</dbReference>
<name>A0A1D8FYQ3_9ACTN</name>